<dbReference type="STRING" id="709986.Deima_1703"/>
<organism evidence="1 2">
    <name type="scientific">Deinococcus maricopensis (strain DSM 21211 / LMG 22137 / NRRL B-23946 / LB-34)</name>
    <dbReference type="NCBI Taxonomy" id="709986"/>
    <lineage>
        <taxon>Bacteria</taxon>
        <taxon>Thermotogati</taxon>
        <taxon>Deinococcota</taxon>
        <taxon>Deinococci</taxon>
        <taxon>Deinococcales</taxon>
        <taxon>Deinococcaceae</taxon>
        <taxon>Deinococcus</taxon>
    </lineage>
</organism>
<accession>E8U8G3</accession>
<dbReference type="EMBL" id="CP002454">
    <property type="protein sequence ID" value="ADV67352.1"/>
    <property type="molecule type" value="Genomic_DNA"/>
</dbReference>
<name>E8U8G3_DEIML</name>
<dbReference type="KEGG" id="dmr:Deima_1703"/>
<evidence type="ECO:0000313" key="1">
    <source>
        <dbReference type="EMBL" id="ADV67352.1"/>
    </source>
</evidence>
<dbReference type="eggNOG" id="ENOG50334GN">
    <property type="taxonomic scope" value="Bacteria"/>
</dbReference>
<gene>
    <name evidence="1" type="ordered locus">Deima_1703</name>
</gene>
<evidence type="ECO:0000313" key="2">
    <source>
        <dbReference type="Proteomes" id="UP000008635"/>
    </source>
</evidence>
<dbReference type="AlphaFoldDB" id="E8U8G3"/>
<proteinExistence type="predicted"/>
<sequence>MADRLRRAVGGRLVPRGPVLTLALYARKRLERQELAQALVQKRIPLAGLREIDRLTDEMSFGFWHNPSEVAAFLRGAARMGGHPALERTDAFLRLLTPSERLRLGEARALTVANYYLTCLRLAAPGLDAGTLERTFARLDAVHLPMFVDALAHVE</sequence>
<reference evidence="2" key="2">
    <citation type="submission" date="2011-01" db="EMBL/GenBank/DDBJ databases">
        <title>The complete genome of Deinococcus maricopensis DSM 21211.</title>
        <authorList>
            <consortium name="US DOE Joint Genome Institute (JGI-PGF)"/>
            <person name="Lucas S."/>
            <person name="Copeland A."/>
            <person name="Lapidus A."/>
            <person name="Goodwin L."/>
            <person name="Pitluck S."/>
            <person name="Kyrpides N."/>
            <person name="Mavromatis K."/>
            <person name="Pagani I."/>
            <person name="Ivanova N."/>
            <person name="Ovchinnikova G."/>
            <person name="Zeytun A."/>
            <person name="Detter J.C."/>
            <person name="Han C."/>
            <person name="Land M."/>
            <person name="Hauser L."/>
            <person name="Markowitz V."/>
            <person name="Cheng J.-F."/>
            <person name="Hugenholtz P."/>
            <person name="Woyke T."/>
            <person name="Wu D."/>
            <person name="Pukall R."/>
            <person name="Gehrich-Schroeter G."/>
            <person name="Brambilla E."/>
            <person name="Klenk H.-P."/>
            <person name="Eisen J.A."/>
        </authorList>
    </citation>
    <scope>NUCLEOTIDE SEQUENCE [LARGE SCALE GENOMIC DNA]</scope>
    <source>
        <strain evidence="2">DSM 21211 / LMG 22137 / NRRL B-23946 / LB-34</strain>
    </source>
</reference>
<reference evidence="1 2" key="1">
    <citation type="journal article" date="2011" name="Stand. Genomic Sci.">
        <title>Complete genome sequence of Deinococcus maricopensis type strain (LB-34).</title>
        <authorList>
            <person name="Pukall R."/>
            <person name="Zeytun A."/>
            <person name="Lucas S."/>
            <person name="Lapidus A."/>
            <person name="Hammon N."/>
            <person name="Deshpande S."/>
            <person name="Nolan M."/>
            <person name="Cheng J.F."/>
            <person name="Pitluck S."/>
            <person name="Liolios K."/>
            <person name="Pagani I."/>
            <person name="Mikhailova N."/>
            <person name="Ivanova N."/>
            <person name="Mavromatis K."/>
            <person name="Pati A."/>
            <person name="Tapia R."/>
            <person name="Han C."/>
            <person name="Goodwin L."/>
            <person name="Chen A."/>
            <person name="Palaniappan K."/>
            <person name="Land M."/>
            <person name="Hauser L."/>
            <person name="Chang Y.J."/>
            <person name="Jeffries C.D."/>
            <person name="Brambilla E.M."/>
            <person name="Rohde M."/>
            <person name="Goker M."/>
            <person name="Detter J.C."/>
            <person name="Woyke T."/>
            <person name="Bristow J."/>
            <person name="Eisen J.A."/>
            <person name="Markowitz V."/>
            <person name="Hugenholtz P."/>
            <person name="Kyrpides N.C."/>
            <person name="Klenk H.P."/>
        </authorList>
    </citation>
    <scope>NUCLEOTIDE SEQUENCE [LARGE SCALE GENOMIC DNA]</scope>
    <source>
        <strain evidence="2">DSM 21211 / LMG 22137 / NRRL B-23946 / LB-34</strain>
    </source>
</reference>
<protein>
    <submittedName>
        <fullName evidence="1">Uncharacterized protein</fullName>
    </submittedName>
</protein>
<dbReference type="HOGENOM" id="CLU_136736_0_0_0"/>
<dbReference type="OrthoDB" id="69565at2"/>
<dbReference type="Proteomes" id="UP000008635">
    <property type="component" value="Chromosome"/>
</dbReference>
<keyword evidence="2" id="KW-1185">Reference proteome</keyword>